<feature type="compositionally biased region" description="Basic and acidic residues" evidence="1">
    <location>
        <begin position="13"/>
        <end position="25"/>
    </location>
</feature>
<dbReference type="AlphaFoldDB" id="A0A3R7N8M4"/>
<dbReference type="RefSeq" id="XP_029232443.1">
    <property type="nucleotide sequence ID" value="XM_029367485.1"/>
</dbReference>
<evidence type="ECO:0000313" key="3">
    <source>
        <dbReference type="Proteomes" id="UP000284403"/>
    </source>
</evidence>
<accession>A0A3R7N8M4</accession>
<reference evidence="2 3" key="1">
    <citation type="journal article" date="2018" name="BMC Genomics">
        <title>Genomic comparison of Trypanosoma conorhini and Trypanosoma rangeli to Trypanosoma cruzi strains of high and low virulence.</title>
        <authorList>
            <person name="Bradwell K.R."/>
            <person name="Koparde V.N."/>
            <person name="Matveyev A.V."/>
            <person name="Serrano M.G."/>
            <person name="Alves J.M."/>
            <person name="Parikh H."/>
            <person name="Huang B."/>
            <person name="Lee V."/>
            <person name="Espinosa-Alvarez O."/>
            <person name="Ortiz P.A."/>
            <person name="Costa-Martins A.G."/>
            <person name="Teixeira M.M."/>
            <person name="Buck G.A."/>
        </authorList>
    </citation>
    <scope>NUCLEOTIDE SEQUENCE [LARGE SCALE GENOMIC DNA]</scope>
    <source>
        <strain evidence="2 3">025E</strain>
    </source>
</reference>
<comment type="caution">
    <text evidence="2">The sequence shown here is derived from an EMBL/GenBank/DDBJ whole genome shotgun (WGS) entry which is preliminary data.</text>
</comment>
<dbReference type="GeneID" id="40314156"/>
<feature type="region of interest" description="Disordered" evidence="1">
    <location>
        <begin position="1"/>
        <end position="35"/>
    </location>
</feature>
<sequence>MTAVSSVAVTKDPSAERHSQAEEGAHGNLEMGDLQQRLHVTRSRYQQAREGNARLWAILSDINLEEKLLMERSNERNSGGLSGHRFEFSNALQDLISSFKEVTRAASAVEEPSVYR</sequence>
<dbReference type="Proteomes" id="UP000284403">
    <property type="component" value="Unassembled WGS sequence"/>
</dbReference>
<evidence type="ECO:0000256" key="1">
    <source>
        <dbReference type="SAM" id="MobiDB-lite"/>
    </source>
</evidence>
<gene>
    <name evidence="2" type="ORF">Tco025E_00545</name>
</gene>
<protein>
    <submittedName>
        <fullName evidence="2">Uncharacterized protein</fullName>
    </submittedName>
</protein>
<proteinExistence type="predicted"/>
<dbReference type="EMBL" id="MKKU01000012">
    <property type="protein sequence ID" value="RNF27237.1"/>
    <property type="molecule type" value="Genomic_DNA"/>
</dbReference>
<organism evidence="2 3">
    <name type="scientific">Trypanosoma conorhini</name>
    <dbReference type="NCBI Taxonomy" id="83891"/>
    <lineage>
        <taxon>Eukaryota</taxon>
        <taxon>Discoba</taxon>
        <taxon>Euglenozoa</taxon>
        <taxon>Kinetoplastea</taxon>
        <taxon>Metakinetoplastina</taxon>
        <taxon>Trypanosomatida</taxon>
        <taxon>Trypanosomatidae</taxon>
        <taxon>Trypanosoma</taxon>
    </lineage>
</organism>
<evidence type="ECO:0000313" key="2">
    <source>
        <dbReference type="EMBL" id="RNF27237.1"/>
    </source>
</evidence>
<dbReference type="OrthoDB" id="248150at2759"/>
<name>A0A3R7N8M4_9TRYP</name>
<keyword evidence="3" id="KW-1185">Reference proteome</keyword>